<dbReference type="InterPro" id="IPR013658">
    <property type="entry name" value="SGL"/>
</dbReference>
<protein>
    <recommendedName>
        <fullName evidence="2">SMP-30/Gluconolactonase/LRE-like region domain-containing protein</fullName>
    </recommendedName>
</protein>
<proteinExistence type="predicted"/>
<evidence type="ECO:0000313" key="3">
    <source>
        <dbReference type="EMBL" id="KAK9712360.1"/>
    </source>
</evidence>
<name>A0ABR2W0G1_9FUNG</name>
<evidence type="ECO:0000313" key="4">
    <source>
        <dbReference type="Proteomes" id="UP001479436"/>
    </source>
</evidence>
<accession>A0ABR2W0G1</accession>
<sequence length="382" mass="42582">MREFSSLWILLTVAALTVVAKSSSNTKVVEIGNRFNVLPEPFSRTLDQSFFQTEVNSKLLEHLRDAAFFVYDKRFYDIIGTQPKLTLVAERDFPFAHEGGIYVPQTKEIMFTSGQMGLETEPYTEIFKMNIKTFEVTKVSPSLHIPLANGGTFHDGKAIFVSQGEGSIGGAIYSIDPVTYEAKLLLNNYFGLKFNSLNDIVVSRKDGSFWFTDPGYGYEQGFREKPQLGDFVYRWDPKTGDVRLAADGFIKPNGLQFSPDEKILYISDTGFITGVGGIDVKQPHTIYAYDVSRHKGGAFLTNRRVFAMTDNGIPDGIKLDDKGNLFVAVGDGINIYSPQGSLLGKINTALCSNLVFAKDDLFILSDTKIYHTRLNVQGVQFD</sequence>
<dbReference type="EMBL" id="JASJQH010007223">
    <property type="protein sequence ID" value="KAK9712360.1"/>
    <property type="molecule type" value="Genomic_DNA"/>
</dbReference>
<comment type="caution">
    <text evidence="3">The sequence shown here is derived from an EMBL/GenBank/DDBJ whole genome shotgun (WGS) entry which is preliminary data.</text>
</comment>
<reference evidence="3 4" key="1">
    <citation type="submission" date="2023-04" db="EMBL/GenBank/DDBJ databases">
        <title>Genome of Basidiobolus ranarum AG-B5.</title>
        <authorList>
            <person name="Stajich J.E."/>
            <person name="Carter-House D."/>
            <person name="Gryganskyi A."/>
        </authorList>
    </citation>
    <scope>NUCLEOTIDE SEQUENCE [LARGE SCALE GENOMIC DNA]</scope>
    <source>
        <strain evidence="3 4">AG-B5</strain>
    </source>
</reference>
<dbReference type="Proteomes" id="UP001479436">
    <property type="component" value="Unassembled WGS sequence"/>
</dbReference>
<evidence type="ECO:0000256" key="1">
    <source>
        <dbReference type="SAM" id="SignalP"/>
    </source>
</evidence>
<feature type="domain" description="SMP-30/Gluconolactonase/LRE-like region" evidence="2">
    <location>
        <begin position="146"/>
        <end position="365"/>
    </location>
</feature>
<keyword evidence="1" id="KW-0732">Signal</keyword>
<dbReference type="Gene3D" id="2.120.10.30">
    <property type="entry name" value="TolB, C-terminal domain"/>
    <property type="match status" value="1"/>
</dbReference>
<dbReference type="InterPro" id="IPR011042">
    <property type="entry name" value="6-blade_b-propeller_TolB-like"/>
</dbReference>
<feature type="signal peptide" evidence="1">
    <location>
        <begin position="1"/>
        <end position="22"/>
    </location>
</feature>
<dbReference type="InterPro" id="IPR052988">
    <property type="entry name" value="Oryzine_lactonohydrolase"/>
</dbReference>
<keyword evidence="4" id="KW-1185">Reference proteome</keyword>
<dbReference type="SUPFAM" id="SSF63829">
    <property type="entry name" value="Calcium-dependent phosphotriesterase"/>
    <property type="match status" value="1"/>
</dbReference>
<gene>
    <name evidence="3" type="ORF">K7432_007213</name>
</gene>
<evidence type="ECO:0000259" key="2">
    <source>
        <dbReference type="Pfam" id="PF08450"/>
    </source>
</evidence>
<dbReference type="PANTHER" id="PTHR47064:SF2">
    <property type="entry name" value="SMP-30_GLUCONOLACTONASE_LRE-LIKE REGION DOMAIN-CONTAINING PROTEIN-RELATED"/>
    <property type="match status" value="1"/>
</dbReference>
<dbReference type="Pfam" id="PF08450">
    <property type="entry name" value="SGL"/>
    <property type="match status" value="1"/>
</dbReference>
<dbReference type="PANTHER" id="PTHR47064">
    <property type="entry name" value="PUTATIVE (AFU_ORTHOLOGUE AFUA_1G08990)-RELATED"/>
    <property type="match status" value="1"/>
</dbReference>
<organism evidence="3 4">
    <name type="scientific">Basidiobolus ranarum</name>
    <dbReference type="NCBI Taxonomy" id="34480"/>
    <lineage>
        <taxon>Eukaryota</taxon>
        <taxon>Fungi</taxon>
        <taxon>Fungi incertae sedis</taxon>
        <taxon>Zoopagomycota</taxon>
        <taxon>Entomophthoromycotina</taxon>
        <taxon>Basidiobolomycetes</taxon>
        <taxon>Basidiobolales</taxon>
        <taxon>Basidiobolaceae</taxon>
        <taxon>Basidiobolus</taxon>
    </lineage>
</organism>
<feature type="chain" id="PRO_5046740978" description="SMP-30/Gluconolactonase/LRE-like region domain-containing protein" evidence="1">
    <location>
        <begin position="23"/>
        <end position="382"/>
    </location>
</feature>